<protein>
    <submittedName>
        <fullName evidence="4">HD domain-containing phosphohydrolase</fullName>
    </submittedName>
</protein>
<feature type="transmembrane region" description="Helical" evidence="1">
    <location>
        <begin position="352"/>
        <end position="372"/>
    </location>
</feature>
<dbReference type="CDD" id="cd18773">
    <property type="entry name" value="PDC1_HK_sensor"/>
    <property type="match status" value="1"/>
</dbReference>
<feature type="domain" description="HD-GYP" evidence="3">
    <location>
        <begin position="752"/>
        <end position="958"/>
    </location>
</feature>
<dbReference type="SMART" id="SM00471">
    <property type="entry name" value="HDc"/>
    <property type="match status" value="1"/>
</dbReference>
<evidence type="ECO:0000259" key="3">
    <source>
        <dbReference type="PROSITE" id="PS51832"/>
    </source>
</evidence>
<keyword evidence="5" id="KW-1185">Reference proteome</keyword>
<dbReference type="Gene3D" id="1.10.3210.10">
    <property type="entry name" value="Hypothetical protein af1432"/>
    <property type="match status" value="2"/>
</dbReference>
<gene>
    <name evidence="4" type="ORF">ACFQO0_01865</name>
</gene>
<dbReference type="SUPFAM" id="SSF55781">
    <property type="entry name" value="GAF domain-like"/>
    <property type="match status" value="1"/>
</dbReference>
<dbReference type="PANTHER" id="PTHR43155">
    <property type="entry name" value="CYCLIC DI-GMP PHOSPHODIESTERASE PA4108-RELATED"/>
    <property type="match status" value="1"/>
</dbReference>
<sequence>MKFKFPLHIHLSTLFLLMTLVISGLIAGVSYQMSYDMLETSAQDLTQRASREIAGEIKGIIGPANTSVELLSYHQLTSAESLQERLASFDVFLPALENDAGLTSLFIGYDTGDYFFVHRLDSEEEHIKYRAPEGSRYQLRSIEHGNSAVEGKYIYLDAQMQVLAEEAHPEYAAEFDPRQRGWYRSAQGAAGTITTEPYLFFSIGKVGLTVAKRAQNGHAVIAADIPLSALGAALHRQKVTPSSQLVLVSRDGHVVAYEDLGRLIAVPAKPGAQGEAVLKHLDDFDIPALAGSVSSITKNMASQGIARTVEVEGEDWRVSVLPIALEGSEPLYLMTAIPKSELFATALKIRSASILITLLVILIALPVIWFVARAISKSMRILANEAEAIRQFEFDQPIVLRSHISEVNSLAETMDLMKSTVRKFMDMTHAVAAENDFEKLLPMLLRETMVAGEAQSGALYLIDGDKLLPFTAVSKNGEEVSRGLHPLDLDMLPTSLQTAIDQQQAQDAMLTADEVVAAGLNALCEQTEASWMVAVPLCNRQHELLGLMLLKRKTRISSAQLAFVGALSDSASSSMETRGLIRDQKALFEAFIQLIAGAIDAKSAYTGGHCARVPELTKMLARAACVQDSGPYADFDLSKDEWEAVHVAAWLHDCGKVTTPEYIVDKATKLETIYDRIHEVRMRFEVIKRDVEINCLRAIAAGENKQIAEARLAEEWRELDEEFAFVATCNEGGEFMAPEKVERLKLIAARTWLRTLDDTMGISHEEKQRKSAGSGASLPVTEPLMADKPEHLFERRAQDKIAPDNKWGFRVKAPELLYNRGELHNLSVSRGTLSEEDRYKINEHIMQTIVMLSQLPFPRHLRQVPEIAGGHHEKMDGTGYPRMLKREEMSPVARMMAIADIFEALTAADRPYKKGKPLSEALKIMAFMSKDQHIDTELFTLFLESGVYLEYAHCYMTAEQIDEVNINDYLHKAAVQTA</sequence>
<dbReference type="Pfam" id="PF13487">
    <property type="entry name" value="HD_5"/>
    <property type="match status" value="1"/>
</dbReference>
<keyword evidence="1" id="KW-0812">Transmembrane</keyword>
<keyword evidence="1" id="KW-0472">Membrane</keyword>
<reference evidence="5" key="1">
    <citation type="journal article" date="2019" name="Int. J. Syst. Evol. Microbiol.">
        <title>The Global Catalogue of Microorganisms (GCM) 10K type strain sequencing project: providing services to taxonomists for standard genome sequencing and annotation.</title>
        <authorList>
            <consortium name="The Broad Institute Genomics Platform"/>
            <consortium name="The Broad Institute Genome Sequencing Center for Infectious Disease"/>
            <person name="Wu L."/>
            <person name="Ma J."/>
        </authorList>
    </citation>
    <scope>NUCLEOTIDE SEQUENCE [LARGE SCALE GENOMIC DNA]</scope>
    <source>
        <strain evidence="5">CCUG 36956</strain>
    </source>
</reference>
<name>A0ABW2J1V4_9BURK</name>
<dbReference type="PROSITE" id="PS50885">
    <property type="entry name" value="HAMP"/>
    <property type="match status" value="1"/>
</dbReference>
<feature type="domain" description="HAMP" evidence="2">
    <location>
        <begin position="373"/>
        <end position="426"/>
    </location>
</feature>
<proteinExistence type="predicted"/>
<dbReference type="RefSeq" id="WP_382232352.1">
    <property type="nucleotide sequence ID" value="NZ_JBHTCC010000001.1"/>
</dbReference>
<dbReference type="InterPro" id="IPR003607">
    <property type="entry name" value="HD/PDEase_dom"/>
</dbReference>
<dbReference type="PROSITE" id="PS51832">
    <property type="entry name" value="HD_GYP"/>
    <property type="match status" value="1"/>
</dbReference>
<dbReference type="Proteomes" id="UP001596379">
    <property type="component" value="Unassembled WGS sequence"/>
</dbReference>
<evidence type="ECO:0000259" key="2">
    <source>
        <dbReference type="PROSITE" id="PS50885"/>
    </source>
</evidence>
<dbReference type="InterPro" id="IPR037522">
    <property type="entry name" value="HD_GYP_dom"/>
</dbReference>
<dbReference type="SUPFAM" id="SSF109604">
    <property type="entry name" value="HD-domain/PDEase-like"/>
    <property type="match status" value="2"/>
</dbReference>
<dbReference type="Gene3D" id="3.30.450.40">
    <property type="match status" value="1"/>
</dbReference>
<dbReference type="InterPro" id="IPR003660">
    <property type="entry name" value="HAMP_dom"/>
</dbReference>
<comment type="caution">
    <text evidence="4">The sequence shown here is derived from an EMBL/GenBank/DDBJ whole genome shotgun (WGS) entry which is preliminary data.</text>
</comment>
<accession>A0ABW2J1V4</accession>
<organism evidence="4 5">
    <name type="scientific">Herminiimonas aquatilis</name>
    <dbReference type="NCBI Taxonomy" id="345342"/>
    <lineage>
        <taxon>Bacteria</taxon>
        <taxon>Pseudomonadati</taxon>
        <taxon>Pseudomonadota</taxon>
        <taxon>Betaproteobacteria</taxon>
        <taxon>Burkholderiales</taxon>
        <taxon>Oxalobacteraceae</taxon>
        <taxon>Herminiimonas</taxon>
    </lineage>
</organism>
<dbReference type="Gene3D" id="3.30.450.20">
    <property type="entry name" value="PAS domain"/>
    <property type="match status" value="1"/>
</dbReference>
<keyword evidence="1" id="KW-1133">Transmembrane helix</keyword>
<dbReference type="Gene3D" id="6.10.340.10">
    <property type="match status" value="1"/>
</dbReference>
<evidence type="ECO:0000256" key="1">
    <source>
        <dbReference type="SAM" id="Phobius"/>
    </source>
</evidence>
<evidence type="ECO:0000313" key="5">
    <source>
        <dbReference type="Proteomes" id="UP001596379"/>
    </source>
</evidence>
<dbReference type="InterPro" id="IPR029016">
    <property type="entry name" value="GAF-like_dom_sf"/>
</dbReference>
<dbReference type="PANTHER" id="PTHR43155:SF2">
    <property type="entry name" value="CYCLIC DI-GMP PHOSPHODIESTERASE PA4108"/>
    <property type="match status" value="1"/>
</dbReference>
<dbReference type="CDD" id="cd00077">
    <property type="entry name" value="HDc"/>
    <property type="match status" value="1"/>
</dbReference>
<dbReference type="EMBL" id="JBHTCC010000001">
    <property type="protein sequence ID" value="MFC7297177.1"/>
    <property type="molecule type" value="Genomic_DNA"/>
</dbReference>
<evidence type="ECO:0000313" key="4">
    <source>
        <dbReference type="EMBL" id="MFC7297177.1"/>
    </source>
</evidence>